<keyword evidence="2" id="KW-1185">Reference proteome</keyword>
<comment type="caution">
    <text evidence="1">The sequence shown here is derived from an EMBL/GenBank/DDBJ whole genome shotgun (WGS) entry which is preliminary data.</text>
</comment>
<dbReference type="STRING" id="1227492.C482_02041"/>
<protein>
    <submittedName>
        <fullName evidence="1">Uncharacterized protein</fullName>
    </submittedName>
</protein>
<dbReference type="Proteomes" id="UP000011693">
    <property type="component" value="Unassembled WGS sequence"/>
</dbReference>
<dbReference type="AlphaFoldDB" id="M0B7N9"/>
<sequence length="58" mass="6626">MSDSAVTVIRDDPDVFEREPLEPFFREQADGKSQVSERLFGYETVADALQEQTETTED</sequence>
<dbReference type="PATRIC" id="fig|1227492.4.peg.400"/>
<dbReference type="RefSeq" id="WP_006165691.1">
    <property type="nucleotide sequence ID" value="NZ_AOIN01000014.1"/>
</dbReference>
<proteinExistence type="predicted"/>
<accession>M0B7N9</accession>
<dbReference type="EMBL" id="AOIN01000014">
    <property type="protein sequence ID" value="ELZ05654.1"/>
    <property type="molecule type" value="Genomic_DNA"/>
</dbReference>
<evidence type="ECO:0000313" key="1">
    <source>
        <dbReference type="EMBL" id="ELZ05654.1"/>
    </source>
</evidence>
<name>M0B7N9_9EURY</name>
<gene>
    <name evidence="1" type="ORF">C482_02041</name>
</gene>
<reference evidence="1 2" key="1">
    <citation type="journal article" date="2014" name="PLoS Genet.">
        <title>Phylogenetically driven sequencing of extremely halophilic archaea reveals strategies for static and dynamic osmo-response.</title>
        <authorList>
            <person name="Becker E.A."/>
            <person name="Seitzer P.M."/>
            <person name="Tritt A."/>
            <person name="Larsen D."/>
            <person name="Krusor M."/>
            <person name="Yao A.I."/>
            <person name="Wu D."/>
            <person name="Madern D."/>
            <person name="Eisen J.A."/>
            <person name="Darling A.E."/>
            <person name="Facciotti M.T."/>
        </authorList>
    </citation>
    <scope>NUCLEOTIDE SEQUENCE [LARGE SCALE GENOMIC DNA]</scope>
    <source>
        <strain evidence="1 2">JCM 10990</strain>
    </source>
</reference>
<organism evidence="1 2">
    <name type="scientific">Natrialba chahannaoensis JCM 10990</name>
    <dbReference type="NCBI Taxonomy" id="1227492"/>
    <lineage>
        <taxon>Archaea</taxon>
        <taxon>Methanobacteriati</taxon>
        <taxon>Methanobacteriota</taxon>
        <taxon>Stenosarchaea group</taxon>
        <taxon>Halobacteria</taxon>
        <taxon>Halobacteriales</taxon>
        <taxon>Natrialbaceae</taxon>
        <taxon>Natrialba</taxon>
    </lineage>
</organism>
<evidence type="ECO:0000313" key="2">
    <source>
        <dbReference type="Proteomes" id="UP000011693"/>
    </source>
</evidence>